<evidence type="ECO:0000256" key="1">
    <source>
        <dbReference type="ARBA" id="ARBA00023118"/>
    </source>
</evidence>
<dbReference type="EMBL" id="QVIG01000001">
    <property type="protein sequence ID" value="RGD62087.1"/>
    <property type="molecule type" value="Genomic_DNA"/>
</dbReference>
<dbReference type="Proteomes" id="UP000263377">
    <property type="component" value="Unassembled WGS sequence"/>
</dbReference>
<dbReference type="AlphaFoldDB" id="A0A373A3D5"/>
<dbReference type="GO" id="GO:0003723">
    <property type="term" value="F:RNA binding"/>
    <property type="evidence" value="ECO:0007669"/>
    <property type="project" value="InterPro"/>
</dbReference>
<proteinExistence type="predicted"/>
<evidence type="ECO:0000313" key="3">
    <source>
        <dbReference type="Proteomes" id="UP000263377"/>
    </source>
</evidence>
<dbReference type="Gene3D" id="3.30.70.2660">
    <property type="match status" value="1"/>
</dbReference>
<dbReference type="CDD" id="cd09693">
    <property type="entry name" value="Cas5_I"/>
    <property type="match status" value="1"/>
</dbReference>
<dbReference type="NCBIfam" id="TIGR01868">
    <property type="entry name" value="casD_Cas5e"/>
    <property type="match status" value="1"/>
</dbReference>
<comment type="caution">
    <text evidence="2">The sequence shown here is derived from an EMBL/GenBank/DDBJ whole genome shotgun (WGS) entry which is preliminary data.</text>
</comment>
<keyword evidence="3" id="KW-1185">Reference proteome</keyword>
<name>A0A373A3D5_9ACTN</name>
<dbReference type="Pfam" id="PF09704">
    <property type="entry name" value="Cas_Cas5d"/>
    <property type="match status" value="1"/>
</dbReference>
<dbReference type="GO" id="GO:0043571">
    <property type="term" value="P:maintenance of CRISPR repeat elements"/>
    <property type="evidence" value="ECO:0007669"/>
    <property type="project" value="InterPro"/>
</dbReference>
<sequence length="246" mass="26338">MTDPVLVLRLASPMQSWGVRAAFADYRDSTDHPTRSGVLGLLACALGHPRGADPGDLNQLDLTIRIDKPGTPMEDFHTVGGQSTTEVVPSADGGTRRGAILTRRAYLADAAFTVVLTGPTALLHKASDALDQPTYTPFLGRRACPPAAPYNLGIHPGGVSTALATAPLDRTTPAGKTTVTVDTITTVAHDDPTATHTLNDNPHGRRRFSQRTLARVALTLPADLCVGNDASERYERLHNYRYNHTN</sequence>
<gene>
    <name evidence="2" type="primary">cas5e</name>
    <name evidence="2" type="ORF">DR950_33945</name>
</gene>
<dbReference type="GO" id="GO:0051607">
    <property type="term" value="P:defense response to virus"/>
    <property type="evidence" value="ECO:0007669"/>
    <property type="project" value="UniProtKB-KW"/>
</dbReference>
<accession>A0A373A3D5</accession>
<dbReference type="InterPro" id="IPR010147">
    <property type="entry name" value="CRISPR-assoc_prot_CasD"/>
</dbReference>
<dbReference type="NCBIfam" id="TIGR02593">
    <property type="entry name" value="CRISPR_cas5"/>
    <property type="match status" value="1"/>
</dbReference>
<protein>
    <submittedName>
        <fullName evidence="2">Type I-E CRISPR-associated protein Cas5/CasD</fullName>
    </submittedName>
</protein>
<organism evidence="2 3">
    <name type="scientific">Kitasatospora xanthocidica</name>
    <dbReference type="NCBI Taxonomy" id="83382"/>
    <lineage>
        <taxon>Bacteria</taxon>
        <taxon>Bacillati</taxon>
        <taxon>Actinomycetota</taxon>
        <taxon>Actinomycetes</taxon>
        <taxon>Kitasatosporales</taxon>
        <taxon>Streptomycetaceae</taxon>
        <taxon>Kitasatospora</taxon>
    </lineage>
</organism>
<keyword evidence="1" id="KW-0051">Antiviral defense</keyword>
<dbReference type="InterPro" id="IPR021124">
    <property type="entry name" value="CRISPR-assoc_prot_Cas5"/>
</dbReference>
<evidence type="ECO:0000313" key="2">
    <source>
        <dbReference type="EMBL" id="RGD62087.1"/>
    </source>
</evidence>
<reference evidence="2 3" key="1">
    <citation type="submission" date="2018-08" db="EMBL/GenBank/DDBJ databases">
        <title>Diversity &amp; Physiological Properties of Lignin-Decomposing Actinobacteria from Soil.</title>
        <authorList>
            <person name="Roh S.G."/>
            <person name="Kim S.B."/>
        </authorList>
    </citation>
    <scope>NUCLEOTIDE SEQUENCE [LARGE SCALE GENOMIC DNA]</scope>
    <source>
        <strain evidence="2 3">MMS17-GH009</strain>
    </source>
</reference>
<dbReference type="InterPro" id="IPR013422">
    <property type="entry name" value="CRISPR-assoc_prot_Cas5_N"/>
</dbReference>
<dbReference type="RefSeq" id="WP_117490333.1">
    <property type="nucleotide sequence ID" value="NZ_QVIG01000001.1"/>
</dbReference>